<evidence type="ECO:0000313" key="2">
    <source>
        <dbReference type="EMBL" id="ROT81631.1"/>
    </source>
</evidence>
<reference evidence="2 3" key="1">
    <citation type="submission" date="2018-04" db="EMBL/GenBank/DDBJ databases">
        <authorList>
            <person name="Zhang X."/>
            <person name="Yuan J."/>
            <person name="Li F."/>
            <person name="Xiang J."/>
        </authorList>
    </citation>
    <scope>NUCLEOTIDE SEQUENCE [LARGE SCALE GENOMIC DNA]</scope>
    <source>
        <tissue evidence="2">Muscle</tissue>
    </source>
</reference>
<sequence>MESNYDPYVRVLRSEGDGEDDLVPWCTDGDHGRCKAYLAKVISVDEDGSCDELGEDDSAEEYPPLVITENGMYDAVPDRAQTNASFTSLSRGFRGCTYVGEAKEVMFGENLNVSMPLIYNSEGVNNESEIKEQVYDMDEGAADPSTDDVTFENREEVSLVGEESVDDPSGGSEPRAPSQELAEVASEPSGAGDDVTDNRGYMGRPRNNLVTREYLKISGILGFAAELINTTLPGDEGHPSRNNADDSAERGLLSRPWEKAVCGTPPEGRAPDAPALGRETENNKSNAKRAQLGHVIGQGLDAPDLSRTKARAGGDARDVIKPFVLSDLKRLREERRVSVDEGEIAEEDKEHCEEDPSSEGHHCEEHPSVEELFEDSSAKEVKERTSGEFLREEHGCPSERFVQQEPFQELFIEKKSPKDDSEVHSNSNEECLFNDHSDQEHSFEEHPLEPPSSAEERLCTDGPSEEPLLENLIDLSEHTLEEQPNPCGGNPTEDQPGDLREHACVEENPEFSELHPIEEQPKDDDHLSEEEQSLGCHSSDLRSTEEQLGEHFIVNEHDNESLQEQQTNEELSVGQDVGSQLDEEQDFEKKSEEEQDTEEYSSKEQDNEEQAFEEQDTKNQPSEEQNGKKSMCGPQLEKEQSVKRSEDHLTKEQGVDDGTGEEHPCEGESGEEQVGELKAGAELDVADPVIEIDVGERAAGSGETATADVDADRISIVSADDKSGCSADVPIAG</sequence>
<dbReference type="AlphaFoldDB" id="A0A3R7MNB8"/>
<feature type="region of interest" description="Disordered" evidence="1">
    <location>
        <begin position="335"/>
        <end position="679"/>
    </location>
</feature>
<dbReference type="OrthoDB" id="6378684at2759"/>
<feature type="compositionally biased region" description="Basic and acidic residues" evidence="1">
    <location>
        <begin position="411"/>
        <end position="423"/>
    </location>
</feature>
<feature type="compositionally biased region" description="Basic and acidic residues" evidence="1">
    <location>
        <begin position="348"/>
        <end position="369"/>
    </location>
</feature>
<evidence type="ECO:0000313" key="3">
    <source>
        <dbReference type="Proteomes" id="UP000283509"/>
    </source>
</evidence>
<protein>
    <submittedName>
        <fullName evidence="2">Uncharacterized protein</fullName>
    </submittedName>
</protein>
<feature type="region of interest" description="Disordered" evidence="1">
    <location>
        <begin position="259"/>
        <end position="289"/>
    </location>
</feature>
<comment type="caution">
    <text evidence="2">The sequence shown here is derived from an EMBL/GenBank/DDBJ whole genome shotgun (WGS) entry which is preliminary data.</text>
</comment>
<feature type="compositionally biased region" description="Basic and acidic residues" evidence="1">
    <location>
        <begin position="376"/>
        <end position="397"/>
    </location>
</feature>
<feature type="compositionally biased region" description="Acidic residues" evidence="1">
    <location>
        <begin position="139"/>
        <end position="150"/>
    </location>
</feature>
<organism evidence="2 3">
    <name type="scientific">Penaeus vannamei</name>
    <name type="common">Whiteleg shrimp</name>
    <name type="synonym">Litopenaeus vannamei</name>
    <dbReference type="NCBI Taxonomy" id="6689"/>
    <lineage>
        <taxon>Eukaryota</taxon>
        <taxon>Metazoa</taxon>
        <taxon>Ecdysozoa</taxon>
        <taxon>Arthropoda</taxon>
        <taxon>Crustacea</taxon>
        <taxon>Multicrustacea</taxon>
        <taxon>Malacostraca</taxon>
        <taxon>Eumalacostraca</taxon>
        <taxon>Eucarida</taxon>
        <taxon>Decapoda</taxon>
        <taxon>Dendrobranchiata</taxon>
        <taxon>Penaeoidea</taxon>
        <taxon>Penaeidae</taxon>
        <taxon>Penaeus</taxon>
    </lineage>
</organism>
<feature type="region of interest" description="Disordered" evidence="1">
    <location>
        <begin position="139"/>
        <end position="205"/>
    </location>
</feature>
<keyword evidence="3" id="KW-1185">Reference proteome</keyword>
<feature type="compositionally biased region" description="Basic and acidic residues" evidence="1">
    <location>
        <begin position="512"/>
        <end position="525"/>
    </location>
</feature>
<dbReference type="Proteomes" id="UP000283509">
    <property type="component" value="Unassembled WGS sequence"/>
</dbReference>
<name>A0A3R7MNB8_PENVA</name>
<gene>
    <name evidence="2" type="ORF">C7M84_025211</name>
</gene>
<reference evidence="2 3" key="2">
    <citation type="submission" date="2019-01" db="EMBL/GenBank/DDBJ databases">
        <title>The decoding of complex shrimp genome reveals the adaptation for benthos swimmer, frequently molting mechanism and breeding impact on genome.</title>
        <authorList>
            <person name="Sun Y."/>
            <person name="Gao Y."/>
            <person name="Yu Y."/>
        </authorList>
    </citation>
    <scope>NUCLEOTIDE SEQUENCE [LARGE SCALE GENOMIC DNA]</scope>
    <source>
        <tissue evidence="2">Muscle</tissue>
    </source>
</reference>
<evidence type="ECO:0000256" key="1">
    <source>
        <dbReference type="SAM" id="MobiDB-lite"/>
    </source>
</evidence>
<feature type="compositionally biased region" description="Basic and acidic residues" evidence="1">
    <location>
        <begin position="539"/>
        <end position="560"/>
    </location>
</feature>
<dbReference type="EMBL" id="QCYY01000944">
    <property type="protein sequence ID" value="ROT81631.1"/>
    <property type="molecule type" value="Genomic_DNA"/>
</dbReference>
<proteinExistence type="predicted"/>
<feature type="compositionally biased region" description="Basic and acidic residues" evidence="1">
    <location>
        <begin position="636"/>
        <end position="666"/>
    </location>
</feature>
<accession>A0A3R7MNB8</accession>
<feature type="compositionally biased region" description="Basic and acidic residues" evidence="1">
    <location>
        <begin position="433"/>
        <end position="459"/>
    </location>
</feature>